<feature type="compositionally biased region" description="Basic and acidic residues" evidence="16">
    <location>
        <begin position="1070"/>
        <end position="1081"/>
    </location>
</feature>
<dbReference type="FunFam" id="1.25.10.10:FF:000076">
    <property type="entry name" value="Elongation factor 3"/>
    <property type="match status" value="1"/>
</dbReference>
<protein>
    <recommendedName>
        <fullName evidence="13">Elongation factor 3</fullName>
    </recommendedName>
    <alternativeName>
        <fullName evidence="14">Eukaryotic elongation factor 3</fullName>
    </alternativeName>
</protein>
<evidence type="ECO:0000256" key="13">
    <source>
        <dbReference type="ARBA" id="ARBA00050030"/>
    </source>
</evidence>
<gene>
    <name evidence="18" type="ORF">I313_03436</name>
</gene>
<dbReference type="SUPFAM" id="SSF54160">
    <property type="entry name" value="Chromo domain-like"/>
    <property type="match status" value="1"/>
</dbReference>
<dbReference type="HOGENOM" id="CLU_002848_0_1_1"/>
<feature type="domain" description="ABC transporter" evidence="17">
    <location>
        <begin position="699"/>
        <end position="1015"/>
    </location>
</feature>
<dbReference type="Pfam" id="PF00385">
    <property type="entry name" value="Chromo"/>
    <property type="match status" value="1"/>
</dbReference>
<keyword evidence="19" id="KW-1185">Reference proteome</keyword>
<reference evidence="18 19" key="1">
    <citation type="submission" date="2015-01" db="EMBL/GenBank/DDBJ databases">
        <title>The Genome Sequence of Cryptococcus gattii Ram5.</title>
        <authorList>
            <consortium name="The Broad Institute Genomics Platform"/>
            <person name="Cuomo C."/>
            <person name="Litvintseva A."/>
            <person name="Chen Y."/>
            <person name="Heitman J."/>
            <person name="Sun S."/>
            <person name="Springer D."/>
            <person name="Dromer F."/>
            <person name="Young S."/>
            <person name="Zeng Q."/>
            <person name="Gargeya S."/>
            <person name="Abouelleil A."/>
            <person name="Alvarado L."/>
            <person name="Chapman S.B."/>
            <person name="Gainer-Dewar J."/>
            <person name="Goldberg J."/>
            <person name="Griggs A."/>
            <person name="Gujja S."/>
            <person name="Hansen M."/>
            <person name="Howarth C."/>
            <person name="Imamovic A."/>
            <person name="Larimer J."/>
            <person name="Murphy C."/>
            <person name="Naylor J."/>
            <person name="Pearson M."/>
            <person name="Priest M."/>
            <person name="Roberts A."/>
            <person name="Saif S."/>
            <person name="Shea T."/>
            <person name="Sykes S."/>
            <person name="Wortman J."/>
            <person name="Nusbaum C."/>
            <person name="Birren B."/>
        </authorList>
    </citation>
    <scope>NUCLEOTIDE SEQUENCE [LARGE SCALE GENOMIC DNA]</scope>
    <source>
        <strain evidence="18 19">Ram5</strain>
    </source>
</reference>
<dbReference type="Proteomes" id="UP000053392">
    <property type="component" value="Unassembled WGS sequence"/>
</dbReference>
<evidence type="ECO:0000256" key="12">
    <source>
        <dbReference type="ARBA" id="ARBA00049360"/>
    </source>
</evidence>
<dbReference type="SUPFAM" id="SSF52540">
    <property type="entry name" value="P-loop containing nucleoside triphosphate hydrolases"/>
    <property type="match status" value="2"/>
</dbReference>
<evidence type="ECO:0000256" key="6">
    <source>
        <dbReference type="ARBA" id="ARBA00022741"/>
    </source>
</evidence>
<evidence type="ECO:0000256" key="16">
    <source>
        <dbReference type="SAM" id="MobiDB-lite"/>
    </source>
</evidence>
<evidence type="ECO:0000256" key="4">
    <source>
        <dbReference type="ARBA" id="ARBA00022490"/>
    </source>
</evidence>
<evidence type="ECO:0000256" key="14">
    <source>
        <dbReference type="ARBA" id="ARBA00050045"/>
    </source>
</evidence>
<dbReference type="PROSITE" id="PS50077">
    <property type="entry name" value="HEAT_REPEAT"/>
    <property type="match status" value="1"/>
</dbReference>
<sequence length="1102" mass="119205">MSPVVAPSTALPPSTHLEKLTALANAPSNVEAKSIADGIALELKKAPRTLDALQDARIVDVVLAWAASKSGYERESSVVLVERICRSLGSGIEGVFLPLIPAILNLAMDKGQPVRSAVNSAMTSLIKATAPEGARKVFEVLTKVLEETKGWRTKIAALKAMEGLVKPGAEDYVANELGTVIPVVEHAMHDTKAEVSTAAQKAATTLCGILPNADVLKHVNLLVSAMASPTAVPSTIKGLSSTTFVAEVNGPTLAVMVPLLTRALKERSTDTQRMTCVVIGNLVKLVRDPTVAARYLGPLFGGVQQIATGAAFPEIRAFAQTALDILIGAGASANATPLPPRDVTLAVTEALAVMAPHLQIPGFPAHPSIPLSLSASLPNSPVIAHAVEYQANVVADLVDLRRWDASIWEGKALGSFMKLLQGADEGAKATTEIRKAFMDIDKAKYAPPEKDDGSEGELLCDIQFSLAYGGLLLLNHTNLKLRRGRRYGICAANGAGKSTLMKAIRDGKVEGFPPQEELRTIMVEHALQGEDTSMAILDFIAADPKLTHKTRAEMAAMLLSLGFSEEKQQDPVASLSGGWKMKLELAKAMLIGADILLLDEPTNHLDVQTVAWLEEYVCSLHDITCMIVSHDSGFLDNVCTDIIHYESKKLVYYPGNLSKFVEKVPSAKSYYTLAATSIKFTFPPPGNLVGVRSNTRAILKLTNCTFTYPGAPRPSIKNASCSLSLSSRVGIIGPNGAGKSTLIKLLTGETVPQEGSVHKHPALRVGYVAQHAFHHINQHLDKTAVQYIQWRYQDGHDREMMEKATRVLTDEDKEMMERPIEGKNGELRKIEYILGRQKLKKSFQYEVKFKGYDHKYNAWIGRDVLIEKGFQKLITQFDDLESSREGAGMRDTGANAVREVLEAVGLDGDIAQYNEMSGLSGGQKVKVVIAASMFNRPQCLFLDEPTNFLDREALGGLAVAIKEWGGAVCIISHSTEFVTALCPEIWHVDAGVLTHQGKVALVEDAFDDPSRPGSRVTSKAGTPRTMPGTPGTATGTATPAESVATDGTVDDVADGLAKLMEKKKKKKKMTRNELKAQEERRRLRKLNWLTYGGEREPDTDDE</sequence>
<evidence type="ECO:0000256" key="7">
    <source>
        <dbReference type="ARBA" id="ARBA00022768"/>
    </source>
</evidence>
<name>A0A0D0V786_9TREE</name>
<dbReference type="FunFam" id="2.40.50.990:FF:000002">
    <property type="entry name" value="mRNA export factor elf1"/>
    <property type="match status" value="1"/>
</dbReference>
<dbReference type="GO" id="GO:0003746">
    <property type="term" value="F:translation elongation factor activity"/>
    <property type="evidence" value="ECO:0007669"/>
    <property type="project" value="UniProtKB-KW"/>
</dbReference>
<dbReference type="PROSITE" id="PS00211">
    <property type="entry name" value="ABC_TRANSPORTER_1"/>
    <property type="match status" value="2"/>
</dbReference>
<dbReference type="GO" id="GO:0005829">
    <property type="term" value="C:cytosol"/>
    <property type="evidence" value="ECO:0007669"/>
    <property type="project" value="UniProtKB-SubCell"/>
</dbReference>
<dbReference type="InterPro" id="IPR003593">
    <property type="entry name" value="AAA+_ATPase"/>
</dbReference>
<feature type="domain" description="ABC transporter" evidence="17">
    <location>
        <begin position="457"/>
        <end position="673"/>
    </location>
</feature>
<dbReference type="Pfam" id="PF24987">
    <property type="entry name" value="HEAT_EF3_N"/>
    <property type="match status" value="1"/>
</dbReference>
<dbReference type="Pfam" id="PF24984">
    <property type="entry name" value="HEAT_EF3_GNC1"/>
    <property type="match status" value="1"/>
</dbReference>
<evidence type="ECO:0000256" key="11">
    <source>
        <dbReference type="ARBA" id="ARBA00022917"/>
    </source>
</evidence>
<dbReference type="SMART" id="SM00382">
    <property type="entry name" value="AAA"/>
    <property type="match status" value="2"/>
</dbReference>
<dbReference type="Pfam" id="PF00005">
    <property type="entry name" value="ABC_tran"/>
    <property type="match status" value="2"/>
</dbReference>
<dbReference type="SUPFAM" id="SSF48371">
    <property type="entry name" value="ARM repeat"/>
    <property type="match status" value="1"/>
</dbReference>
<keyword evidence="8" id="KW-0378">Hydrolase</keyword>
<evidence type="ECO:0000256" key="15">
    <source>
        <dbReference type="PROSITE-ProRule" id="PRU00103"/>
    </source>
</evidence>
<comment type="subcellular location">
    <subcellularLocation>
        <location evidence="1">Cytoplasm</location>
        <location evidence="1">Cytosol</location>
    </subcellularLocation>
</comment>
<evidence type="ECO:0000256" key="9">
    <source>
        <dbReference type="ARBA" id="ARBA00022840"/>
    </source>
</evidence>
<dbReference type="InterPro" id="IPR023780">
    <property type="entry name" value="Chromo_domain"/>
</dbReference>
<keyword evidence="9" id="KW-0067">ATP-binding</keyword>
<dbReference type="InterPro" id="IPR016197">
    <property type="entry name" value="Chromo-like_dom_sf"/>
</dbReference>
<comment type="similarity">
    <text evidence="3">Belongs to the ABC transporter superfamily. ABCF family. EF3 subfamily.</text>
</comment>
<evidence type="ECO:0000256" key="8">
    <source>
        <dbReference type="ARBA" id="ARBA00022801"/>
    </source>
</evidence>
<proteinExistence type="inferred from homology"/>
<feature type="repeat" description="HEAT" evidence="15">
    <location>
        <begin position="99"/>
        <end position="136"/>
    </location>
</feature>
<dbReference type="InterPro" id="IPR016024">
    <property type="entry name" value="ARM-type_fold"/>
</dbReference>
<evidence type="ECO:0000256" key="3">
    <source>
        <dbReference type="ARBA" id="ARBA00011054"/>
    </source>
</evidence>
<dbReference type="InterPro" id="IPR050611">
    <property type="entry name" value="ABCF"/>
</dbReference>
<comment type="catalytic activity">
    <reaction evidence="12">
        <text>ATP + H2O = ADP + phosphate + H(+)</text>
        <dbReference type="Rhea" id="RHEA:13065"/>
        <dbReference type="ChEBI" id="CHEBI:15377"/>
        <dbReference type="ChEBI" id="CHEBI:15378"/>
        <dbReference type="ChEBI" id="CHEBI:30616"/>
        <dbReference type="ChEBI" id="CHEBI:43474"/>
        <dbReference type="ChEBI" id="CHEBI:456216"/>
    </reaction>
</comment>
<dbReference type="InterPro" id="IPR011989">
    <property type="entry name" value="ARM-like"/>
</dbReference>
<keyword evidence="10" id="KW-0694">RNA-binding</keyword>
<evidence type="ECO:0000256" key="5">
    <source>
        <dbReference type="ARBA" id="ARBA00022737"/>
    </source>
</evidence>
<evidence type="ECO:0000313" key="19">
    <source>
        <dbReference type="Proteomes" id="UP000053392"/>
    </source>
</evidence>
<accession>A0A0D0V786</accession>
<dbReference type="PANTHER" id="PTHR19211">
    <property type="entry name" value="ATP-BINDING TRANSPORT PROTEIN-RELATED"/>
    <property type="match status" value="1"/>
</dbReference>
<keyword evidence="4" id="KW-0963">Cytoplasm</keyword>
<feature type="compositionally biased region" description="Low complexity" evidence="16">
    <location>
        <begin position="1020"/>
        <end position="1041"/>
    </location>
</feature>
<dbReference type="FunFam" id="3.40.50.300:FF:000193">
    <property type="entry name" value="Probable Elongation factor 3"/>
    <property type="match status" value="1"/>
</dbReference>
<dbReference type="AlphaFoldDB" id="A0A0D0V786"/>
<dbReference type="InterPro" id="IPR047038">
    <property type="entry name" value="eEF3_chromodomain-like_sf"/>
</dbReference>
<dbReference type="GO" id="GO:0003723">
    <property type="term" value="F:RNA binding"/>
    <property type="evidence" value="ECO:0007669"/>
    <property type="project" value="UniProtKB-KW"/>
</dbReference>
<dbReference type="GO" id="GO:0006338">
    <property type="term" value="P:chromatin remodeling"/>
    <property type="evidence" value="ECO:0007669"/>
    <property type="project" value="UniProtKB-ARBA"/>
</dbReference>
<dbReference type="CDD" id="cd03221">
    <property type="entry name" value="ABCF_EF-3"/>
    <property type="match status" value="1"/>
</dbReference>
<dbReference type="InterPro" id="IPR000953">
    <property type="entry name" value="Chromo/chromo_shadow_dom"/>
</dbReference>
<dbReference type="GO" id="GO:0016887">
    <property type="term" value="F:ATP hydrolysis activity"/>
    <property type="evidence" value="ECO:0007669"/>
    <property type="project" value="InterPro"/>
</dbReference>
<dbReference type="SMART" id="SM00298">
    <property type="entry name" value="CHROMO"/>
    <property type="match status" value="1"/>
</dbReference>
<dbReference type="OrthoDB" id="2110130at2759"/>
<organism evidence="18 19">
    <name type="scientific">Cryptococcus deuterogattii Ram5</name>
    <dbReference type="NCBI Taxonomy" id="1296110"/>
    <lineage>
        <taxon>Eukaryota</taxon>
        <taxon>Fungi</taxon>
        <taxon>Dikarya</taxon>
        <taxon>Basidiomycota</taxon>
        <taxon>Agaricomycotina</taxon>
        <taxon>Tremellomycetes</taxon>
        <taxon>Tremellales</taxon>
        <taxon>Cryptococcaceae</taxon>
        <taxon>Cryptococcus</taxon>
        <taxon>Cryptococcus gattii species complex</taxon>
    </lineage>
</organism>
<evidence type="ECO:0000256" key="10">
    <source>
        <dbReference type="ARBA" id="ARBA00022884"/>
    </source>
</evidence>
<dbReference type="InterPro" id="IPR021133">
    <property type="entry name" value="HEAT_type_2"/>
</dbReference>
<dbReference type="InterPro" id="IPR027417">
    <property type="entry name" value="P-loop_NTPase"/>
</dbReference>
<dbReference type="InterPro" id="IPR015688">
    <property type="entry name" value="eEF3_ABC2_chromodomain-like"/>
</dbReference>
<evidence type="ECO:0000259" key="17">
    <source>
        <dbReference type="PROSITE" id="PS50893"/>
    </source>
</evidence>
<dbReference type="EMBL" id="KN847902">
    <property type="protein sequence ID" value="KIR40780.1"/>
    <property type="molecule type" value="Genomic_DNA"/>
</dbReference>
<dbReference type="PANTHER" id="PTHR19211:SF14">
    <property type="entry name" value="ATP-BINDING CASSETTE SUB-FAMILY F MEMBER 1"/>
    <property type="match status" value="1"/>
</dbReference>
<comment type="pathway">
    <text evidence="2">Protein biosynthesis; polypeptide chain elongation.</text>
</comment>
<dbReference type="PROSITE" id="PS50893">
    <property type="entry name" value="ABC_TRANSPORTER_2"/>
    <property type="match status" value="2"/>
</dbReference>
<keyword evidence="11" id="KW-0648">Protein biosynthesis</keyword>
<dbReference type="Gene3D" id="2.40.50.990">
    <property type="match status" value="1"/>
</dbReference>
<evidence type="ECO:0000313" key="18">
    <source>
        <dbReference type="EMBL" id="KIR40780.1"/>
    </source>
</evidence>
<keyword evidence="6" id="KW-0547">Nucleotide-binding</keyword>
<feature type="region of interest" description="Disordered" evidence="16">
    <location>
        <begin position="1060"/>
        <end position="1102"/>
    </location>
</feature>
<dbReference type="InterPro" id="IPR017871">
    <property type="entry name" value="ABC_transporter-like_CS"/>
</dbReference>
<dbReference type="InterPro" id="IPR003439">
    <property type="entry name" value="ABC_transporter-like_ATP-bd"/>
</dbReference>
<dbReference type="CDD" id="cd18626">
    <property type="entry name" value="CD_eEF3"/>
    <property type="match status" value="1"/>
</dbReference>
<dbReference type="GO" id="GO:0005524">
    <property type="term" value="F:ATP binding"/>
    <property type="evidence" value="ECO:0007669"/>
    <property type="project" value="UniProtKB-KW"/>
</dbReference>
<dbReference type="Gene3D" id="3.40.50.300">
    <property type="entry name" value="P-loop containing nucleotide triphosphate hydrolases"/>
    <property type="match status" value="2"/>
</dbReference>
<keyword evidence="7 18" id="KW-0251">Elongation factor</keyword>
<evidence type="ECO:0000256" key="1">
    <source>
        <dbReference type="ARBA" id="ARBA00004514"/>
    </source>
</evidence>
<evidence type="ECO:0000256" key="2">
    <source>
        <dbReference type="ARBA" id="ARBA00004815"/>
    </source>
</evidence>
<keyword evidence="5" id="KW-0677">Repeat</keyword>
<dbReference type="Gene3D" id="1.25.10.10">
    <property type="entry name" value="Leucine-rich Repeat Variant"/>
    <property type="match status" value="1"/>
</dbReference>
<feature type="region of interest" description="Disordered" evidence="16">
    <location>
        <begin position="1005"/>
        <end position="1041"/>
    </location>
</feature>